<evidence type="ECO:0000256" key="2">
    <source>
        <dbReference type="SAM" id="Phobius"/>
    </source>
</evidence>
<keyword evidence="2" id="KW-0812">Transmembrane</keyword>
<organism evidence="3 4">
    <name type="scientific">Colocasia esculenta</name>
    <name type="common">Wild taro</name>
    <name type="synonym">Arum esculentum</name>
    <dbReference type="NCBI Taxonomy" id="4460"/>
    <lineage>
        <taxon>Eukaryota</taxon>
        <taxon>Viridiplantae</taxon>
        <taxon>Streptophyta</taxon>
        <taxon>Embryophyta</taxon>
        <taxon>Tracheophyta</taxon>
        <taxon>Spermatophyta</taxon>
        <taxon>Magnoliopsida</taxon>
        <taxon>Liliopsida</taxon>
        <taxon>Araceae</taxon>
        <taxon>Aroideae</taxon>
        <taxon>Colocasieae</taxon>
        <taxon>Colocasia</taxon>
    </lineage>
</organism>
<sequence length="196" mass="21146">VLQRAQKADSIAEILLESSPGVSAFRRKASLLYLVSIYMLGAGYSCISGCSFVSTKLLTLVGNVTLLHAPTGRTFLFHSQTLCMWRGVHLFLILAKLAERVLDTSCAVPGMCASSSFLPPQVTRFCAHKGSCMVPAGGLGVLRTRPRGPTQGRDPGRGASRRRHHITSASSLIGGKKNKKIKKGQAFRDEGVRLLH</sequence>
<dbReference type="AlphaFoldDB" id="A0A843W0L1"/>
<accession>A0A843W0L1</accession>
<feature type="non-terminal residue" evidence="3">
    <location>
        <position position="196"/>
    </location>
</feature>
<evidence type="ECO:0000313" key="3">
    <source>
        <dbReference type="EMBL" id="MQM00867.1"/>
    </source>
</evidence>
<evidence type="ECO:0000256" key="1">
    <source>
        <dbReference type="SAM" id="MobiDB-lite"/>
    </source>
</evidence>
<name>A0A843W0L1_COLES</name>
<dbReference type="EMBL" id="NMUH01002577">
    <property type="protein sequence ID" value="MQM00867.1"/>
    <property type="molecule type" value="Genomic_DNA"/>
</dbReference>
<comment type="caution">
    <text evidence="3">The sequence shown here is derived from an EMBL/GenBank/DDBJ whole genome shotgun (WGS) entry which is preliminary data.</text>
</comment>
<feature type="non-terminal residue" evidence="3">
    <location>
        <position position="1"/>
    </location>
</feature>
<feature type="region of interest" description="Disordered" evidence="1">
    <location>
        <begin position="142"/>
        <end position="185"/>
    </location>
</feature>
<keyword evidence="2" id="KW-0472">Membrane</keyword>
<feature type="compositionally biased region" description="Basic residues" evidence="1">
    <location>
        <begin position="176"/>
        <end position="185"/>
    </location>
</feature>
<reference evidence="3" key="1">
    <citation type="submission" date="2017-07" db="EMBL/GenBank/DDBJ databases">
        <title>Taro Niue Genome Assembly and Annotation.</title>
        <authorList>
            <person name="Atibalentja N."/>
            <person name="Keating K."/>
            <person name="Fields C.J."/>
        </authorList>
    </citation>
    <scope>NUCLEOTIDE SEQUENCE</scope>
    <source>
        <strain evidence="3">Niue_2</strain>
        <tissue evidence="3">Leaf</tissue>
    </source>
</reference>
<protein>
    <submittedName>
        <fullName evidence="3">Uncharacterized protein</fullName>
    </submittedName>
</protein>
<evidence type="ECO:0000313" key="4">
    <source>
        <dbReference type="Proteomes" id="UP000652761"/>
    </source>
</evidence>
<proteinExistence type="predicted"/>
<dbReference type="Proteomes" id="UP000652761">
    <property type="component" value="Unassembled WGS sequence"/>
</dbReference>
<keyword evidence="4" id="KW-1185">Reference proteome</keyword>
<feature type="transmembrane region" description="Helical" evidence="2">
    <location>
        <begin position="31"/>
        <end position="55"/>
    </location>
</feature>
<keyword evidence="2" id="KW-1133">Transmembrane helix</keyword>
<gene>
    <name evidence="3" type="ORF">Taro_033612</name>
</gene>